<feature type="signal peptide" evidence="1">
    <location>
        <begin position="1"/>
        <end position="29"/>
    </location>
</feature>
<dbReference type="InterPro" id="IPR036328">
    <property type="entry name" value="MliC_sf"/>
</dbReference>
<reference evidence="2" key="1">
    <citation type="submission" date="2021-11" db="EMBL/GenBank/DDBJ databases">
        <title>BS-T2-15 a new species belonging to the Comamonadaceae family isolated from the soil of a French oak forest.</title>
        <authorList>
            <person name="Mieszkin S."/>
            <person name="Alain K."/>
        </authorList>
    </citation>
    <scope>NUCLEOTIDE SEQUENCE</scope>
    <source>
        <strain evidence="2">BS-T2-15</strain>
    </source>
</reference>
<dbReference type="AlphaFoldDB" id="A0A9X1YSP8"/>
<protein>
    <recommendedName>
        <fullName evidence="4">C-type lysozyme inhibitor domain-containing protein</fullName>
    </recommendedName>
</protein>
<comment type="caution">
    <text evidence="2">The sequence shown here is derived from an EMBL/GenBank/DDBJ whole genome shotgun (WGS) entry which is preliminary data.</text>
</comment>
<accession>A0A9X1YSP8</accession>
<evidence type="ECO:0000313" key="2">
    <source>
        <dbReference type="EMBL" id="MCK9688701.1"/>
    </source>
</evidence>
<keyword evidence="3" id="KW-1185">Reference proteome</keyword>
<keyword evidence="1" id="KW-0732">Signal</keyword>
<organism evidence="2 3">
    <name type="scientific">Scleromatobacter humisilvae</name>
    <dbReference type="NCBI Taxonomy" id="2897159"/>
    <lineage>
        <taxon>Bacteria</taxon>
        <taxon>Pseudomonadati</taxon>
        <taxon>Pseudomonadota</taxon>
        <taxon>Betaproteobacteria</taxon>
        <taxon>Burkholderiales</taxon>
        <taxon>Sphaerotilaceae</taxon>
        <taxon>Scleromatobacter</taxon>
    </lineage>
</organism>
<name>A0A9X1YSP8_9BURK</name>
<proteinExistence type="predicted"/>
<evidence type="ECO:0008006" key="4">
    <source>
        <dbReference type="Google" id="ProtNLM"/>
    </source>
</evidence>
<dbReference type="EMBL" id="JAJLJH010000010">
    <property type="protein sequence ID" value="MCK9688701.1"/>
    <property type="molecule type" value="Genomic_DNA"/>
</dbReference>
<feature type="chain" id="PRO_5040928157" description="C-type lysozyme inhibitor domain-containing protein" evidence="1">
    <location>
        <begin position="30"/>
        <end position="117"/>
    </location>
</feature>
<dbReference type="Gene3D" id="2.40.128.200">
    <property type="match status" value="1"/>
</dbReference>
<dbReference type="RefSeq" id="WP_275684750.1">
    <property type="nucleotide sequence ID" value="NZ_JAJLJH010000010.1"/>
</dbReference>
<dbReference type="Proteomes" id="UP001139353">
    <property type="component" value="Unassembled WGS sequence"/>
</dbReference>
<evidence type="ECO:0000256" key="1">
    <source>
        <dbReference type="SAM" id="SignalP"/>
    </source>
</evidence>
<evidence type="ECO:0000313" key="3">
    <source>
        <dbReference type="Proteomes" id="UP001139353"/>
    </source>
</evidence>
<gene>
    <name evidence="2" type="ORF">LPC04_23565</name>
</gene>
<sequence>MTYRPVCSLRAIRMAMLATLALAAVGAQAMTVSYQCTGRRLLTAELTPREGQLHFEGHDWTVRRVPGGREARYVNKKDAINVVTKERTMTFTRGDETLQCFLYSDALPGDAPQQKAN</sequence>